<dbReference type="EMBL" id="ABEU02000002">
    <property type="protein sequence ID" value="PNR60393.1"/>
    <property type="molecule type" value="Genomic_DNA"/>
</dbReference>
<feature type="region of interest" description="Disordered" evidence="1">
    <location>
        <begin position="118"/>
        <end position="153"/>
    </location>
</feature>
<sequence>MAERGIQLAWSSAEKCVKLRNRTDGQATGREWHCSLTLPLLHPGPEWLIFFVMVSGVVTDTLSSPHLHPPFPSRPPLPSSRFPANCNFHHHATIQNAAVGPLCARRCFAHREAEEIHKAATQGRGADDSDDDDVTGFPTAPSHRGSWSLSLRHPEVERPPKLRKLVPEGGESNWSRSYHLWMSPLWHRRK</sequence>
<evidence type="ECO:0000313" key="4">
    <source>
        <dbReference type="Proteomes" id="UP000006727"/>
    </source>
</evidence>
<reference evidence="2 4" key="2">
    <citation type="journal article" date="2018" name="Plant J.">
        <title>The Physcomitrella patens chromosome-scale assembly reveals moss genome structure and evolution.</title>
        <authorList>
            <person name="Lang D."/>
            <person name="Ullrich K.K."/>
            <person name="Murat F."/>
            <person name="Fuchs J."/>
            <person name="Jenkins J."/>
            <person name="Haas F.B."/>
            <person name="Piednoel M."/>
            <person name="Gundlach H."/>
            <person name="Van Bel M."/>
            <person name="Meyberg R."/>
            <person name="Vives C."/>
            <person name="Morata J."/>
            <person name="Symeonidi A."/>
            <person name="Hiss M."/>
            <person name="Muchero W."/>
            <person name="Kamisugi Y."/>
            <person name="Saleh O."/>
            <person name="Blanc G."/>
            <person name="Decker E.L."/>
            <person name="van Gessel N."/>
            <person name="Grimwood J."/>
            <person name="Hayes R.D."/>
            <person name="Graham S.W."/>
            <person name="Gunter L.E."/>
            <person name="McDaniel S.F."/>
            <person name="Hoernstein S.N.W."/>
            <person name="Larsson A."/>
            <person name="Li F.W."/>
            <person name="Perroud P.F."/>
            <person name="Phillips J."/>
            <person name="Ranjan P."/>
            <person name="Rokshar D.S."/>
            <person name="Rothfels C.J."/>
            <person name="Schneider L."/>
            <person name="Shu S."/>
            <person name="Stevenson D.W."/>
            <person name="Thummler F."/>
            <person name="Tillich M."/>
            <person name="Villarreal Aguilar J.C."/>
            <person name="Widiez T."/>
            <person name="Wong G.K."/>
            <person name="Wymore A."/>
            <person name="Zhang Y."/>
            <person name="Zimmer A.D."/>
            <person name="Quatrano R.S."/>
            <person name="Mayer K.F.X."/>
            <person name="Goodstein D."/>
            <person name="Casacuberta J.M."/>
            <person name="Vandepoele K."/>
            <person name="Reski R."/>
            <person name="Cuming A.C."/>
            <person name="Tuskan G.A."/>
            <person name="Maumus F."/>
            <person name="Salse J."/>
            <person name="Schmutz J."/>
            <person name="Rensing S.A."/>
        </authorList>
    </citation>
    <scope>NUCLEOTIDE SEQUENCE [LARGE SCALE GENOMIC DNA]</scope>
    <source>
        <strain evidence="3 4">cv. Gransden 2004</strain>
    </source>
</reference>
<dbReference type="PaxDb" id="3218-PP1S119_71V6.1"/>
<evidence type="ECO:0000313" key="2">
    <source>
        <dbReference type="EMBL" id="PNR60393.1"/>
    </source>
</evidence>
<reference evidence="3" key="3">
    <citation type="submission" date="2020-12" db="UniProtKB">
        <authorList>
            <consortium name="EnsemblPlants"/>
        </authorList>
    </citation>
    <scope>IDENTIFICATION</scope>
</reference>
<evidence type="ECO:0000313" key="3">
    <source>
        <dbReference type="EnsemblPlants" id="PAC:32936527.CDS.1"/>
    </source>
</evidence>
<dbReference type="InParanoid" id="A9SU80"/>
<protein>
    <submittedName>
        <fullName evidence="2 3">Uncharacterized protein</fullName>
    </submittedName>
</protein>
<proteinExistence type="predicted"/>
<gene>
    <name evidence="2" type="ORF">PHYPA_003186</name>
</gene>
<dbReference type="Gramene" id="Pp3c2_25390V3.1">
    <property type="protein sequence ID" value="PAC:32936527.CDS.1"/>
    <property type="gene ID" value="Pp3c2_25390"/>
</dbReference>
<dbReference type="HOGENOM" id="CLU_1430237_0_0_1"/>
<evidence type="ECO:0000256" key="1">
    <source>
        <dbReference type="SAM" id="MobiDB-lite"/>
    </source>
</evidence>
<dbReference type="Proteomes" id="UP000006727">
    <property type="component" value="Chromosome 2"/>
</dbReference>
<name>A9SU80_PHYPA</name>
<reference evidence="2 4" key="1">
    <citation type="journal article" date="2008" name="Science">
        <title>The Physcomitrella genome reveals evolutionary insights into the conquest of land by plants.</title>
        <authorList>
            <person name="Rensing S."/>
            <person name="Lang D."/>
            <person name="Zimmer A."/>
            <person name="Terry A."/>
            <person name="Salamov A."/>
            <person name="Shapiro H."/>
            <person name="Nishiyama T."/>
            <person name="Perroud P.-F."/>
            <person name="Lindquist E."/>
            <person name="Kamisugi Y."/>
            <person name="Tanahashi T."/>
            <person name="Sakakibara K."/>
            <person name="Fujita T."/>
            <person name="Oishi K."/>
            <person name="Shin-I T."/>
            <person name="Kuroki Y."/>
            <person name="Toyoda A."/>
            <person name="Suzuki Y."/>
            <person name="Hashimoto A."/>
            <person name="Yamaguchi K."/>
            <person name="Sugano A."/>
            <person name="Kohara Y."/>
            <person name="Fujiyama A."/>
            <person name="Anterola A."/>
            <person name="Aoki S."/>
            <person name="Ashton N."/>
            <person name="Barbazuk W.B."/>
            <person name="Barker E."/>
            <person name="Bennetzen J."/>
            <person name="Bezanilla M."/>
            <person name="Blankenship R."/>
            <person name="Cho S.H."/>
            <person name="Dutcher S."/>
            <person name="Estelle M."/>
            <person name="Fawcett J.A."/>
            <person name="Gundlach H."/>
            <person name="Hanada K."/>
            <person name="Heyl A."/>
            <person name="Hicks K.A."/>
            <person name="Hugh J."/>
            <person name="Lohr M."/>
            <person name="Mayer K."/>
            <person name="Melkozernov A."/>
            <person name="Murata T."/>
            <person name="Nelson D."/>
            <person name="Pils B."/>
            <person name="Prigge M."/>
            <person name="Reiss B."/>
            <person name="Renner T."/>
            <person name="Rombauts S."/>
            <person name="Rushton P."/>
            <person name="Sanderfoot A."/>
            <person name="Schween G."/>
            <person name="Shiu S.-H."/>
            <person name="Stueber K."/>
            <person name="Theodoulou F.L."/>
            <person name="Tu H."/>
            <person name="Van de Peer Y."/>
            <person name="Verrier P.J."/>
            <person name="Waters E."/>
            <person name="Wood A."/>
            <person name="Yang L."/>
            <person name="Cove D."/>
            <person name="Cuming A."/>
            <person name="Hasebe M."/>
            <person name="Lucas S."/>
            <person name="Mishler D.B."/>
            <person name="Reski R."/>
            <person name="Grigoriev I."/>
            <person name="Quatrano R.S."/>
            <person name="Boore J.L."/>
        </authorList>
    </citation>
    <scope>NUCLEOTIDE SEQUENCE [LARGE SCALE GENOMIC DNA]</scope>
    <source>
        <strain evidence="3 4">cv. Gransden 2004</strain>
    </source>
</reference>
<organism evidence="2">
    <name type="scientific">Physcomitrium patens</name>
    <name type="common">Spreading-leaved earth moss</name>
    <name type="synonym">Physcomitrella patens</name>
    <dbReference type="NCBI Taxonomy" id="3218"/>
    <lineage>
        <taxon>Eukaryota</taxon>
        <taxon>Viridiplantae</taxon>
        <taxon>Streptophyta</taxon>
        <taxon>Embryophyta</taxon>
        <taxon>Bryophyta</taxon>
        <taxon>Bryophytina</taxon>
        <taxon>Bryopsida</taxon>
        <taxon>Funariidae</taxon>
        <taxon>Funariales</taxon>
        <taxon>Funariaceae</taxon>
        <taxon>Physcomitrium</taxon>
    </lineage>
</organism>
<accession>A9SU80</accession>
<dbReference type="AlphaFoldDB" id="A9SU80"/>
<keyword evidence="4" id="KW-1185">Reference proteome</keyword>
<dbReference type="EnsemblPlants" id="Pp3c2_25390V3.1">
    <property type="protein sequence ID" value="PAC:32936527.CDS.1"/>
    <property type="gene ID" value="Pp3c2_25390"/>
</dbReference>